<keyword evidence="3" id="KW-0862">Zinc</keyword>
<dbReference type="STRING" id="692275.N1QIN8"/>
<protein>
    <recommendedName>
        <fullName evidence="6">MYND-type domain-containing protein</fullName>
    </recommendedName>
</protein>
<evidence type="ECO:0000256" key="5">
    <source>
        <dbReference type="SAM" id="MobiDB-lite"/>
    </source>
</evidence>
<keyword evidence="8" id="KW-1185">Reference proteome</keyword>
<evidence type="ECO:0000259" key="6">
    <source>
        <dbReference type="PROSITE" id="PS50865"/>
    </source>
</evidence>
<evidence type="ECO:0000256" key="3">
    <source>
        <dbReference type="ARBA" id="ARBA00022833"/>
    </source>
</evidence>
<name>N1QIN8_SPHMS</name>
<evidence type="ECO:0000256" key="4">
    <source>
        <dbReference type="PROSITE-ProRule" id="PRU00134"/>
    </source>
</evidence>
<evidence type="ECO:0000313" key="8">
    <source>
        <dbReference type="Proteomes" id="UP000016931"/>
    </source>
</evidence>
<sequence>MEAANFEKIENLTPAIAIATVLYKWHPSALFALLDLSAWFSFTWTLTLADGKKIEIGRIRNQISMGTLDEDGLWEMMASFTMQPGGIWHPNPSETIFPSDDDDNKTSSPSTPEETLQLATTFLQDLIMQRRWLLPPAGQQKGCLHEFFIESRHLGMDPWGDGMRMNPHWLYHSLDRGVCTVCGGSSSPSTSSSAATAANDNDPSTAAAAASSKPPLQICGRCGTAAYCSATCQRHDWPVHKSVCVMSKEDRGKALYYSQFGGLVGWRGGEEGEKGEKEEEK</sequence>
<dbReference type="EMBL" id="KB456267">
    <property type="protein sequence ID" value="EMF10449.1"/>
    <property type="molecule type" value="Genomic_DNA"/>
</dbReference>
<reference evidence="7 8" key="1">
    <citation type="journal article" date="2012" name="PLoS Pathog.">
        <title>Diverse lifestyles and strategies of plant pathogenesis encoded in the genomes of eighteen Dothideomycetes fungi.</title>
        <authorList>
            <person name="Ohm R.A."/>
            <person name="Feau N."/>
            <person name="Henrissat B."/>
            <person name="Schoch C.L."/>
            <person name="Horwitz B.A."/>
            <person name="Barry K.W."/>
            <person name="Condon B.J."/>
            <person name="Copeland A.C."/>
            <person name="Dhillon B."/>
            <person name="Glaser F."/>
            <person name="Hesse C.N."/>
            <person name="Kosti I."/>
            <person name="LaButti K."/>
            <person name="Lindquist E.A."/>
            <person name="Lucas S."/>
            <person name="Salamov A.A."/>
            <person name="Bradshaw R.E."/>
            <person name="Ciuffetti L."/>
            <person name="Hamelin R.C."/>
            <person name="Kema G.H.J."/>
            <person name="Lawrence C."/>
            <person name="Scott J.A."/>
            <person name="Spatafora J.W."/>
            <person name="Turgeon B.G."/>
            <person name="de Wit P.J.G.M."/>
            <person name="Zhong S."/>
            <person name="Goodwin S.B."/>
            <person name="Grigoriev I.V."/>
        </authorList>
    </citation>
    <scope>NUCLEOTIDE SEQUENCE [LARGE SCALE GENOMIC DNA]</scope>
    <source>
        <strain evidence="7 8">SO2202</strain>
    </source>
</reference>
<gene>
    <name evidence="7" type="ORF">SEPMUDRAFT_143130</name>
</gene>
<dbReference type="InterPro" id="IPR002893">
    <property type="entry name" value="Znf_MYND"/>
</dbReference>
<dbReference type="eggNOG" id="ENOG502RZI8">
    <property type="taxonomic scope" value="Eukaryota"/>
</dbReference>
<dbReference type="GO" id="GO:0008270">
    <property type="term" value="F:zinc ion binding"/>
    <property type="evidence" value="ECO:0007669"/>
    <property type="project" value="UniProtKB-KW"/>
</dbReference>
<dbReference type="Proteomes" id="UP000016931">
    <property type="component" value="Unassembled WGS sequence"/>
</dbReference>
<keyword evidence="2 4" id="KW-0863">Zinc-finger</keyword>
<keyword evidence="1" id="KW-0479">Metal-binding</keyword>
<evidence type="ECO:0000256" key="2">
    <source>
        <dbReference type="ARBA" id="ARBA00022771"/>
    </source>
</evidence>
<dbReference type="RefSeq" id="XP_016758570.1">
    <property type="nucleotide sequence ID" value="XM_016903029.1"/>
</dbReference>
<feature type="region of interest" description="Disordered" evidence="5">
    <location>
        <begin position="190"/>
        <end position="210"/>
    </location>
</feature>
<dbReference type="OrthoDB" id="432970at2759"/>
<dbReference type="GeneID" id="27900166"/>
<evidence type="ECO:0000256" key="1">
    <source>
        <dbReference type="ARBA" id="ARBA00022723"/>
    </source>
</evidence>
<dbReference type="OMA" id="MSPHWLY"/>
<proteinExistence type="predicted"/>
<organism evidence="7 8">
    <name type="scientific">Sphaerulina musiva (strain SO2202)</name>
    <name type="common">Poplar stem canker fungus</name>
    <name type="synonym">Septoria musiva</name>
    <dbReference type="NCBI Taxonomy" id="692275"/>
    <lineage>
        <taxon>Eukaryota</taxon>
        <taxon>Fungi</taxon>
        <taxon>Dikarya</taxon>
        <taxon>Ascomycota</taxon>
        <taxon>Pezizomycotina</taxon>
        <taxon>Dothideomycetes</taxon>
        <taxon>Dothideomycetidae</taxon>
        <taxon>Mycosphaerellales</taxon>
        <taxon>Mycosphaerellaceae</taxon>
        <taxon>Sphaerulina</taxon>
    </lineage>
</organism>
<dbReference type="AlphaFoldDB" id="N1QIN8"/>
<dbReference type="PROSITE" id="PS50865">
    <property type="entry name" value="ZF_MYND_2"/>
    <property type="match status" value="1"/>
</dbReference>
<dbReference type="SUPFAM" id="SSF144232">
    <property type="entry name" value="HIT/MYND zinc finger-like"/>
    <property type="match status" value="1"/>
</dbReference>
<accession>N1QIN8</accession>
<dbReference type="Pfam" id="PF01753">
    <property type="entry name" value="zf-MYND"/>
    <property type="match status" value="1"/>
</dbReference>
<evidence type="ECO:0000313" key="7">
    <source>
        <dbReference type="EMBL" id="EMF10449.1"/>
    </source>
</evidence>
<dbReference type="HOGENOM" id="CLU_056771_0_0_1"/>
<feature type="domain" description="MYND-type" evidence="6">
    <location>
        <begin position="179"/>
        <end position="244"/>
    </location>
</feature>
<dbReference type="Gene3D" id="6.10.140.2220">
    <property type="match status" value="1"/>
</dbReference>
<feature type="region of interest" description="Disordered" evidence="5">
    <location>
        <begin position="91"/>
        <end position="113"/>
    </location>
</feature>